<evidence type="ECO:0000313" key="10">
    <source>
        <dbReference type="Proteomes" id="UP000183417"/>
    </source>
</evidence>
<keyword evidence="5 7" id="KW-1133">Transmembrane helix</keyword>
<evidence type="ECO:0000313" key="9">
    <source>
        <dbReference type="EMBL" id="SDY40160.1"/>
    </source>
</evidence>
<evidence type="ECO:0000256" key="3">
    <source>
        <dbReference type="ARBA" id="ARBA00022475"/>
    </source>
</evidence>
<proteinExistence type="inferred from homology"/>
<feature type="transmembrane region" description="Helical" evidence="7">
    <location>
        <begin position="162"/>
        <end position="182"/>
    </location>
</feature>
<evidence type="ECO:0000256" key="2">
    <source>
        <dbReference type="ARBA" id="ARBA00008929"/>
    </source>
</evidence>
<reference evidence="9 10" key="1">
    <citation type="submission" date="2016-10" db="EMBL/GenBank/DDBJ databases">
        <authorList>
            <person name="de Groot N.N."/>
        </authorList>
    </citation>
    <scope>NUCLEOTIDE SEQUENCE [LARGE SCALE GENOMIC DNA]</scope>
    <source>
        <strain evidence="9 10">LMG 24775</strain>
    </source>
</reference>
<reference evidence="8 11" key="2">
    <citation type="submission" date="2020-12" db="EMBL/GenBank/DDBJ databases">
        <title>FDA dAtabase for Regulatory Grade micrObial Sequences (FDA-ARGOS): Supporting development and validation of Infectious Disease Dx tests.</title>
        <authorList>
            <person name="Sproer C."/>
            <person name="Gronow S."/>
            <person name="Severitt S."/>
            <person name="Schroder I."/>
            <person name="Tallon L."/>
            <person name="Sadzewicz L."/>
            <person name="Zhao X."/>
            <person name="Boylan J."/>
            <person name="Ott S."/>
            <person name="Bowen H."/>
            <person name="Vavikolanu K."/>
            <person name="Mehta A."/>
            <person name="Aluvathingal J."/>
            <person name="Nadendla S."/>
            <person name="Lowell S."/>
            <person name="Myers T."/>
            <person name="Yan Y."/>
            <person name="Sichtig H."/>
        </authorList>
    </citation>
    <scope>NUCLEOTIDE SEQUENCE [LARGE SCALE GENOMIC DNA]</scope>
    <source>
        <strain evidence="8 11">FDAARGOS_890</strain>
    </source>
</reference>
<dbReference type="RefSeq" id="WP_016451602.1">
    <property type="nucleotide sequence ID" value="NZ_CP065748.1"/>
</dbReference>
<feature type="transmembrane region" description="Helical" evidence="7">
    <location>
        <begin position="313"/>
        <end position="337"/>
    </location>
</feature>
<feature type="transmembrane region" description="Helical" evidence="7">
    <location>
        <begin position="92"/>
        <end position="117"/>
    </location>
</feature>
<dbReference type="Pfam" id="PF03916">
    <property type="entry name" value="NrfD"/>
    <property type="match status" value="1"/>
</dbReference>
<comment type="subcellular location">
    <subcellularLocation>
        <location evidence="1">Cell membrane</location>
        <topology evidence="1">Multi-pass membrane protein</topology>
    </subcellularLocation>
</comment>
<comment type="similarity">
    <text evidence="2">Belongs to the NrfD family.</text>
</comment>
<gene>
    <name evidence="8" type="primary">nrfD</name>
    <name evidence="8" type="ORF">I6G47_03150</name>
    <name evidence="9" type="ORF">SAMN05421547_104295</name>
</gene>
<dbReference type="InterPro" id="IPR005614">
    <property type="entry name" value="NrfD-like"/>
</dbReference>
<feature type="transmembrane region" description="Helical" evidence="7">
    <location>
        <begin position="124"/>
        <end position="142"/>
    </location>
</feature>
<dbReference type="AlphaFoldDB" id="A0A1H3JJI9"/>
<dbReference type="Proteomes" id="UP000183417">
    <property type="component" value="Unassembled WGS sequence"/>
</dbReference>
<feature type="transmembrane region" description="Helical" evidence="7">
    <location>
        <begin position="20"/>
        <end position="42"/>
    </location>
</feature>
<dbReference type="PANTHER" id="PTHR34856:SF2">
    <property type="entry name" value="PROTEIN NRFD"/>
    <property type="match status" value="1"/>
</dbReference>
<evidence type="ECO:0000256" key="4">
    <source>
        <dbReference type="ARBA" id="ARBA00022692"/>
    </source>
</evidence>
<dbReference type="GO" id="GO:0005886">
    <property type="term" value="C:plasma membrane"/>
    <property type="evidence" value="ECO:0007669"/>
    <property type="project" value="UniProtKB-SubCell"/>
</dbReference>
<feature type="transmembrane region" description="Helical" evidence="7">
    <location>
        <begin position="236"/>
        <end position="257"/>
    </location>
</feature>
<name>A0A1H3JJI9_9BURK</name>
<dbReference type="GeneID" id="94691873"/>
<organism evidence="9 10">
    <name type="scientific">Delftia lacustris</name>
    <dbReference type="NCBI Taxonomy" id="558537"/>
    <lineage>
        <taxon>Bacteria</taxon>
        <taxon>Pseudomonadati</taxon>
        <taxon>Pseudomonadota</taxon>
        <taxon>Betaproteobacteria</taxon>
        <taxon>Burkholderiales</taxon>
        <taxon>Comamonadaceae</taxon>
        <taxon>Delftia</taxon>
    </lineage>
</organism>
<dbReference type="EMBL" id="CP065748">
    <property type="protein sequence ID" value="QPS82099.1"/>
    <property type="molecule type" value="Genomic_DNA"/>
</dbReference>
<evidence type="ECO:0000313" key="11">
    <source>
        <dbReference type="Proteomes" id="UP000595064"/>
    </source>
</evidence>
<feature type="transmembrane region" description="Helical" evidence="7">
    <location>
        <begin position="194"/>
        <end position="216"/>
    </location>
</feature>
<feature type="transmembrane region" description="Helical" evidence="7">
    <location>
        <begin position="269"/>
        <end position="293"/>
    </location>
</feature>
<evidence type="ECO:0000256" key="1">
    <source>
        <dbReference type="ARBA" id="ARBA00004651"/>
    </source>
</evidence>
<evidence type="ECO:0000313" key="8">
    <source>
        <dbReference type="EMBL" id="QPS82099.1"/>
    </source>
</evidence>
<feature type="transmembrane region" description="Helical" evidence="7">
    <location>
        <begin position="54"/>
        <end position="72"/>
    </location>
</feature>
<keyword evidence="6 7" id="KW-0472">Membrane</keyword>
<keyword evidence="4 7" id="KW-0812">Transmembrane</keyword>
<evidence type="ECO:0000256" key="6">
    <source>
        <dbReference type="ARBA" id="ARBA00023136"/>
    </source>
</evidence>
<evidence type="ECO:0000256" key="7">
    <source>
        <dbReference type="SAM" id="Phobius"/>
    </source>
</evidence>
<keyword evidence="11" id="KW-1185">Reference proteome</keyword>
<protein>
    <submittedName>
        <fullName evidence="8">Polysulfide reductase NrfD</fullName>
    </submittedName>
    <submittedName>
        <fullName evidence="9">Tetrathionate reductase subunit C</fullName>
    </submittedName>
</protein>
<dbReference type="PANTHER" id="PTHR34856">
    <property type="entry name" value="PROTEIN NRFD"/>
    <property type="match status" value="1"/>
</dbReference>
<dbReference type="InterPro" id="IPR052049">
    <property type="entry name" value="Electron_transfer_protein"/>
</dbReference>
<evidence type="ECO:0000256" key="5">
    <source>
        <dbReference type="ARBA" id="ARBA00022989"/>
    </source>
</evidence>
<keyword evidence="3" id="KW-1003">Cell membrane</keyword>
<dbReference type="KEGG" id="dla:I6G47_03150"/>
<sequence>MHIVELLTPAYESAWLPWAVQYFFLAGIATGAALLAAACAWAPRASAMARLLPAAVLVLAVSAIAAPVSLLADLHQPARFWHFYAHFTPWSWMSVGALLLPAFVGLALAFVLAWWLGRPQWLRWLAPLLAVSALTITAYTGAELMAVRSRPLWNTLWVPLNLALTGWLATVGCMLVTARFLPARHRPDAGALQALRMLGLALALCLLAMVVVWAVAGWLGQGRSFQAALQLWQQFPVWRLSMLGSAVAGAALLWALVRGGQRMACPRYTLALGLGLAAAAWAFRWALFMGVQGVPKYGAGLYIYHMPLGGDGLLGMLGVAGLCIALVTLATWALELFPARSAAARAL</sequence>
<accession>A0A1H3JJI9</accession>
<dbReference type="Proteomes" id="UP000595064">
    <property type="component" value="Chromosome"/>
</dbReference>
<dbReference type="Gene3D" id="1.20.1630.10">
    <property type="entry name" value="Formate dehydrogenase/DMSO reductase domain"/>
    <property type="match status" value="1"/>
</dbReference>
<dbReference type="EMBL" id="FNPE01000004">
    <property type="protein sequence ID" value="SDY40160.1"/>
    <property type="molecule type" value="Genomic_DNA"/>
</dbReference>